<sequence>MSLIQKIKKFLNWTNESKPEYNLNTELYQQLQSFRLPLIAVVLMMLFGSLGYVVIANFSLIDGIYQAGMTFTTVGFTEVAPISTAGRLFTITFILMGFGVFTFSMGLVIEVLKKGALTKVIKERNMLYKIARLKNHFVICYHNLYTIELTRQFRENHIPFVVIDSREDLPELAETYKYPYFIVDEPHTQNAMLKTHLSSAKGLITLSPNIADNIALIASVRLYEKELGRVKPYFIMTNSENDDDTQKLKKLGANSVVSPSKLVAQRLSAVSVRPDMENMLEQFLYKKDSPIDIEEIKVPELSWLRFKRLKETHLRDITNADVVGIRDQNNKFTPMPKGDTLIGTGSKLLVIGTAESIRATKKLIFSKHKPEEFKYV</sequence>
<dbReference type="Pfam" id="PF07885">
    <property type="entry name" value="Ion_trans_2"/>
    <property type="match status" value="1"/>
</dbReference>
<keyword evidence="2" id="KW-0472">Membrane</keyword>
<dbReference type="Proteomes" id="UP000028486">
    <property type="component" value="Chromosome"/>
</dbReference>
<dbReference type="InterPro" id="IPR036291">
    <property type="entry name" value="NAD(P)-bd_dom_sf"/>
</dbReference>
<dbReference type="InterPro" id="IPR050721">
    <property type="entry name" value="Trk_Ktr_HKT_K-transport"/>
</dbReference>
<dbReference type="STRING" id="1244531.CIG2463D_0887"/>
<dbReference type="InterPro" id="IPR006037">
    <property type="entry name" value="RCK_C"/>
</dbReference>
<dbReference type="Pfam" id="PF02080">
    <property type="entry name" value="TrkA_C"/>
    <property type="match status" value="1"/>
</dbReference>
<dbReference type="RefSeq" id="WP_038454158.1">
    <property type="nucleotide sequence ID" value="NZ_CP009043.1"/>
</dbReference>
<evidence type="ECO:0000256" key="2">
    <source>
        <dbReference type="SAM" id="Phobius"/>
    </source>
</evidence>
<name>A0A076F9S1_9BACT</name>
<evidence type="ECO:0000259" key="3">
    <source>
        <dbReference type="PROSITE" id="PS51202"/>
    </source>
</evidence>
<gene>
    <name evidence="4" type="ORF">CIG1485E_0888</name>
</gene>
<dbReference type="PANTHER" id="PTHR43833">
    <property type="entry name" value="POTASSIUM CHANNEL PROTEIN 2-RELATED-RELATED"/>
    <property type="match status" value="1"/>
</dbReference>
<keyword evidence="4" id="KW-0813">Transport</keyword>
<dbReference type="InterPro" id="IPR013099">
    <property type="entry name" value="K_chnl_dom"/>
</dbReference>
<dbReference type="SUPFAM" id="SSF51735">
    <property type="entry name" value="NAD(P)-binding Rossmann-fold domains"/>
    <property type="match status" value="1"/>
</dbReference>
<dbReference type="Pfam" id="PF02254">
    <property type="entry name" value="TrkA_N"/>
    <property type="match status" value="1"/>
</dbReference>
<dbReference type="OrthoDB" id="9781411at2"/>
<dbReference type="eggNOG" id="COG1226">
    <property type="taxonomic scope" value="Bacteria"/>
</dbReference>
<dbReference type="Gene3D" id="1.10.287.70">
    <property type="match status" value="1"/>
</dbReference>
<dbReference type="GO" id="GO:0006813">
    <property type="term" value="P:potassium ion transport"/>
    <property type="evidence" value="ECO:0007669"/>
    <property type="project" value="InterPro"/>
</dbReference>
<feature type="transmembrane region" description="Helical" evidence="2">
    <location>
        <begin position="88"/>
        <end position="112"/>
    </location>
</feature>
<dbReference type="Gene3D" id="3.30.70.1450">
    <property type="entry name" value="Regulator of K+ conductance, C-terminal domain"/>
    <property type="match status" value="1"/>
</dbReference>
<dbReference type="Gene3D" id="3.40.50.720">
    <property type="entry name" value="NAD(P)-binding Rossmann-like Domain"/>
    <property type="match status" value="1"/>
</dbReference>
<protein>
    <submittedName>
        <fullName evidence="4">Putative potassium channel protein (TrkA domain)</fullName>
    </submittedName>
</protein>
<dbReference type="GO" id="GO:0005886">
    <property type="term" value="C:plasma membrane"/>
    <property type="evidence" value="ECO:0007669"/>
    <property type="project" value="UniProtKB-SubCell"/>
</dbReference>
<feature type="domain" description="RCK C-terminal" evidence="3">
    <location>
        <begin position="281"/>
        <end position="366"/>
    </location>
</feature>
<comment type="subcellular location">
    <subcellularLocation>
        <location evidence="1">Cell membrane</location>
        <topology evidence="1">Multi-pass membrane protein</topology>
    </subcellularLocation>
</comment>
<reference evidence="5" key="1">
    <citation type="journal article" date="2014" name="Genome Announc.">
        <title>Complete Genome Sequence of Campylobacter iguaniorum Strain 1485ET, Isolated from a Bearded Dragon (Pogona vitticeps).</title>
        <authorList>
            <person name="Gilbert M.J."/>
            <person name="Miller W.G."/>
            <person name="Yee E."/>
            <person name="Kik M."/>
            <person name="Wagenaar J.A."/>
            <person name="Duim B."/>
        </authorList>
    </citation>
    <scope>NUCLEOTIDE SEQUENCE [LARGE SCALE GENOMIC DNA]</scope>
    <source>
        <strain evidence="5">1485E</strain>
    </source>
</reference>
<dbReference type="KEGG" id="caj:CIG1485E_0888"/>
<keyword evidence="2" id="KW-0812">Transmembrane</keyword>
<proteinExistence type="predicted"/>
<dbReference type="EMBL" id="CP009043">
    <property type="protein sequence ID" value="AII14726.1"/>
    <property type="molecule type" value="Genomic_DNA"/>
</dbReference>
<feature type="transmembrane region" description="Helical" evidence="2">
    <location>
        <begin position="38"/>
        <end position="61"/>
    </location>
</feature>
<dbReference type="AlphaFoldDB" id="A0A076F9S1"/>
<evidence type="ECO:0000313" key="5">
    <source>
        <dbReference type="Proteomes" id="UP000028486"/>
    </source>
</evidence>
<evidence type="ECO:0000256" key="1">
    <source>
        <dbReference type="ARBA" id="ARBA00004651"/>
    </source>
</evidence>
<dbReference type="GO" id="GO:0008324">
    <property type="term" value="F:monoatomic cation transmembrane transporter activity"/>
    <property type="evidence" value="ECO:0007669"/>
    <property type="project" value="InterPro"/>
</dbReference>
<dbReference type="PANTHER" id="PTHR43833:SF9">
    <property type="entry name" value="POTASSIUM CHANNEL PROTEIN YUGO-RELATED"/>
    <property type="match status" value="1"/>
</dbReference>
<dbReference type="InterPro" id="IPR036721">
    <property type="entry name" value="RCK_C_sf"/>
</dbReference>
<organism evidence="4 5">
    <name type="scientific">Campylobacter iguaniorum</name>
    <dbReference type="NCBI Taxonomy" id="1244531"/>
    <lineage>
        <taxon>Bacteria</taxon>
        <taxon>Pseudomonadati</taxon>
        <taxon>Campylobacterota</taxon>
        <taxon>Epsilonproteobacteria</taxon>
        <taxon>Campylobacterales</taxon>
        <taxon>Campylobacteraceae</taxon>
        <taxon>Campylobacter</taxon>
    </lineage>
</organism>
<dbReference type="InterPro" id="IPR003148">
    <property type="entry name" value="RCK_N"/>
</dbReference>
<keyword evidence="2" id="KW-1133">Transmembrane helix</keyword>
<dbReference type="PATRIC" id="fig|1244531.5.peg.886"/>
<dbReference type="SUPFAM" id="SSF116726">
    <property type="entry name" value="TrkA C-terminal domain-like"/>
    <property type="match status" value="1"/>
</dbReference>
<evidence type="ECO:0000313" key="4">
    <source>
        <dbReference type="EMBL" id="AII14726.1"/>
    </source>
</evidence>
<keyword evidence="4" id="KW-0407">Ion channel</keyword>
<dbReference type="PROSITE" id="PS51202">
    <property type="entry name" value="RCK_C"/>
    <property type="match status" value="1"/>
</dbReference>
<keyword evidence="5" id="KW-1185">Reference proteome</keyword>
<dbReference type="HOGENOM" id="CLU_050982_0_1_7"/>
<keyword evidence="4" id="KW-0406">Ion transport</keyword>
<dbReference type="SUPFAM" id="SSF81324">
    <property type="entry name" value="Voltage-gated potassium channels"/>
    <property type="match status" value="1"/>
</dbReference>
<accession>A0A076F9S1</accession>